<proteinExistence type="predicted"/>
<comment type="caution">
    <text evidence="1">The sequence shown here is derived from an EMBL/GenBank/DDBJ whole genome shotgun (WGS) entry which is preliminary data.</text>
</comment>
<dbReference type="Proteomes" id="UP000292564">
    <property type="component" value="Unassembled WGS sequence"/>
</dbReference>
<gene>
    <name evidence="1" type="ORF">EV385_5197</name>
</gene>
<accession>A0A4Q7ZQB3</accession>
<sequence>MTVISTGGLLGDGRGRTTAGLLTDQDGVAGFGHEHRWLPYLRGGWQLLETTGFSDPPDLLQPCEAGAATTGHPVLAAYISDIHCAVMCAADPGRVGALTHLWDVAGPCGVFRHQPADVPAPLGRSIDDVVTELVAW</sequence>
<evidence type="ECO:0000313" key="1">
    <source>
        <dbReference type="EMBL" id="RZU53287.1"/>
    </source>
</evidence>
<evidence type="ECO:0000313" key="2">
    <source>
        <dbReference type="Proteomes" id="UP000292564"/>
    </source>
</evidence>
<protein>
    <submittedName>
        <fullName evidence="1">Uncharacterized protein</fullName>
    </submittedName>
</protein>
<dbReference type="EMBL" id="SHKY01000001">
    <property type="protein sequence ID" value="RZU53287.1"/>
    <property type="molecule type" value="Genomic_DNA"/>
</dbReference>
<reference evidence="1 2" key="1">
    <citation type="submission" date="2019-02" db="EMBL/GenBank/DDBJ databases">
        <title>Sequencing the genomes of 1000 actinobacteria strains.</title>
        <authorList>
            <person name="Klenk H.-P."/>
        </authorList>
    </citation>
    <scope>NUCLEOTIDE SEQUENCE [LARGE SCALE GENOMIC DNA]</scope>
    <source>
        <strain evidence="1 2">DSM 45162</strain>
    </source>
</reference>
<keyword evidence="2" id="KW-1185">Reference proteome</keyword>
<name>A0A4Q7ZQB3_9ACTN</name>
<dbReference type="AlphaFoldDB" id="A0A4Q7ZQB3"/>
<organism evidence="1 2">
    <name type="scientific">Krasilnikovia cinnamomea</name>
    <dbReference type="NCBI Taxonomy" id="349313"/>
    <lineage>
        <taxon>Bacteria</taxon>
        <taxon>Bacillati</taxon>
        <taxon>Actinomycetota</taxon>
        <taxon>Actinomycetes</taxon>
        <taxon>Micromonosporales</taxon>
        <taxon>Micromonosporaceae</taxon>
        <taxon>Krasilnikovia</taxon>
    </lineage>
</organism>